<dbReference type="STRING" id="626369.HMPREF0446_01264"/>
<reference evidence="1" key="1">
    <citation type="submission" date="2009-09" db="EMBL/GenBank/DDBJ databases">
        <authorList>
            <consortium name="The Broad Institute Genome Sequencing Platform"/>
            <person name="Ward D."/>
            <person name="Feldgarden M."/>
            <person name="Earl A."/>
            <person name="Young S.K."/>
            <person name="Zeng Q."/>
            <person name="Koehrsen M."/>
            <person name="Alvarado L."/>
            <person name="Berlin A."/>
            <person name="Bochicchio J."/>
            <person name="Borenstein D."/>
            <person name="Chapman S.B."/>
            <person name="Chen Z."/>
            <person name="Engels R."/>
            <person name="Freedman E."/>
            <person name="Gellesch M."/>
            <person name="Goldberg J."/>
            <person name="Griggs A."/>
            <person name="Gujja S."/>
            <person name="Heilman E."/>
            <person name="Heiman D."/>
            <person name="Hepburn T."/>
            <person name="Howarth C."/>
            <person name="Jen D."/>
            <person name="Larson L."/>
            <person name="Lewis B."/>
            <person name="Mehta T."/>
            <person name="Park D."/>
            <person name="Pearson M."/>
            <person name="Roberts A."/>
            <person name="Saif S."/>
            <person name="Shea T."/>
            <person name="Shenoy N."/>
            <person name="Sisk P."/>
            <person name="Stolte C."/>
            <person name="Sykes S."/>
            <person name="Thomson T."/>
            <person name="Walk T."/>
            <person name="White J."/>
            <person name="Yandava C."/>
            <person name="Sibley C.D."/>
            <person name="Field T.R."/>
            <person name="Grinwis M."/>
            <person name="Eshaghurshan C.S."/>
            <person name="Surette M.G."/>
            <person name="Haas B."/>
            <person name="Nusbaum C."/>
            <person name="Birren B."/>
        </authorList>
    </citation>
    <scope>NUCLEOTIDE SEQUENCE [LARGE SCALE GENOMIC DNA]</scope>
    <source>
        <strain evidence="1">ATCC 700633</strain>
    </source>
</reference>
<comment type="caution">
    <text evidence="1">The sequence shown here is derived from an EMBL/GenBank/DDBJ whole genome shotgun (WGS) entry which is preliminary data.</text>
</comment>
<sequence length="479" mass="57350">MQYAVSELRGLLDTMDMIEELIQSYESLDKYQRNHDIHIIRFEFMDKYMRSQSSLMIYQYFMNHLDELTPNEQRKIQKISDYYLKDKYAEKFFGKSYNVVQDELKDKWQESLNSNQFEESFEQDLDRLRLFYSNYFVEKFQLQSPKYKDFLTNMYGEEFVYSCCGQLKKYREKIIRFYQSYLLSQTIPTNASVSDLRITEQQAFYFFNFFLNQFSSLIHSCNVKVEFTQKAKIIKINQKFLINLSPYHSFSVSLFEFLTLLGEVYSKILEKPLKNEQTEESKSYEKQAFSCYATLIPIISIDFSKMIEKFFVGIGSAEEIYNILLKNYLAIRRNPISLSNINVFQLFLIDMIGYELEEKWIDGEITSRELLIKWQELIVEYFGKTSFNEFEITLRIFQHLLEGVGIPLVRIGIILTAFERGMLNDHYDHPFKPLLHHFRNQTLSSFCVDEKFLSPHLIKEENLQYLLLYLTQLYHQVSL</sequence>
<evidence type="ECO:0000313" key="1">
    <source>
        <dbReference type="EMBL" id="EEW92783.1"/>
    </source>
</evidence>
<gene>
    <name evidence="1" type="ORF">HMPREF0446_01264</name>
</gene>
<reference evidence="1" key="2">
    <citation type="submission" date="2011-10" db="EMBL/GenBank/DDBJ databases">
        <title>The Genome Sequence of Granulicatella elegans ATCC 700633.</title>
        <authorList>
            <consortium name="The Broad Institute Genome Sequencing Platform"/>
            <consortium name="The Broad Institute Genome Sequencing Center for Infectious Disease"/>
            <person name="Earl A."/>
            <person name="Ward D."/>
            <person name="Feldgarden M."/>
            <person name="Gevers D."/>
            <person name="Sibley C.D."/>
            <person name="Field T.R."/>
            <person name="Grinwis M."/>
            <person name="Eshaghurshan C.S."/>
            <person name="Surette M.G."/>
            <person name="Young S.K."/>
            <person name="Zeng Q."/>
            <person name="Gargeya S."/>
            <person name="Fitzgerald M."/>
            <person name="Haas B."/>
            <person name="Abouelleil A."/>
            <person name="Alvarado L."/>
            <person name="Arachchi H.M."/>
            <person name="Berlin A."/>
            <person name="Brown A."/>
            <person name="Chapman S.B."/>
            <person name="Chen Z."/>
            <person name="Dunbar C."/>
            <person name="Freedman E."/>
            <person name="Gearin G."/>
            <person name="Goldberg J."/>
            <person name="Griggs A."/>
            <person name="Gujja S."/>
            <person name="Heiman D."/>
            <person name="Howarth C."/>
            <person name="Larson L."/>
            <person name="Lui A."/>
            <person name="MacDonald P.J.P."/>
            <person name="Montmayeur A."/>
            <person name="Murphy C."/>
            <person name="Neiman D."/>
            <person name="Pearson M."/>
            <person name="Priest M."/>
            <person name="Roberts A."/>
            <person name="Saif S."/>
            <person name="Shea T."/>
            <person name="Shenoy N."/>
            <person name="Sisk P."/>
            <person name="Stolte C."/>
            <person name="Sykes S."/>
            <person name="Wortman J."/>
            <person name="Nusbaum C."/>
            <person name="Birren B."/>
        </authorList>
    </citation>
    <scope>NUCLEOTIDE SEQUENCE [LARGE SCALE GENOMIC DNA]</scope>
    <source>
        <strain evidence="1">ATCC 700633</strain>
    </source>
</reference>
<accession>D0BMS9</accession>
<dbReference type="HOGENOM" id="CLU_561144_0_0_9"/>
<protein>
    <submittedName>
        <fullName evidence="1">Uncharacterized protein</fullName>
    </submittedName>
</protein>
<dbReference type="Proteomes" id="UP000002939">
    <property type="component" value="Unassembled WGS sequence"/>
</dbReference>
<proteinExistence type="predicted"/>
<dbReference type="EMBL" id="ACRF02000005">
    <property type="protein sequence ID" value="EEW92783.1"/>
    <property type="molecule type" value="Genomic_DNA"/>
</dbReference>
<organism evidence="1 2">
    <name type="scientific">Granulicatella elegans ATCC 700633</name>
    <dbReference type="NCBI Taxonomy" id="626369"/>
    <lineage>
        <taxon>Bacteria</taxon>
        <taxon>Bacillati</taxon>
        <taxon>Bacillota</taxon>
        <taxon>Bacilli</taxon>
        <taxon>Lactobacillales</taxon>
        <taxon>Carnobacteriaceae</taxon>
        <taxon>Granulicatella</taxon>
    </lineage>
</organism>
<name>D0BMS9_9LACT</name>
<keyword evidence="2" id="KW-1185">Reference proteome</keyword>
<evidence type="ECO:0000313" key="2">
    <source>
        <dbReference type="Proteomes" id="UP000002939"/>
    </source>
</evidence>
<dbReference type="RefSeq" id="WP_006703542.1">
    <property type="nucleotide sequence ID" value="NZ_KI391971.1"/>
</dbReference>
<dbReference type="AlphaFoldDB" id="D0BMS9"/>